<sequence length="49" mass="5090">MARIFKLSRLSRTVLAFAVGTSLAASGLQAAPPVASPVAFLMPDQSSTR</sequence>
<evidence type="ECO:0000313" key="2">
    <source>
        <dbReference type="EMBL" id="RMQ36502.1"/>
    </source>
</evidence>
<organism evidence="2 3">
    <name type="scientific">Pseudomonas amygdali pv. mori</name>
    <dbReference type="NCBI Taxonomy" id="34065"/>
    <lineage>
        <taxon>Bacteria</taxon>
        <taxon>Pseudomonadati</taxon>
        <taxon>Pseudomonadota</taxon>
        <taxon>Gammaproteobacteria</taxon>
        <taxon>Pseudomonadales</taxon>
        <taxon>Pseudomonadaceae</taxon>
        <taxon>Pseudomonas</taxon>
        <taxon>Pseudomonas amygdali</taxon>
    </lineage>
</organism>
<dbReference type="RefSeq" id="WP_221033955.1">
    <property type="nucleotide sequence ID" value="NZ_RBRD01000162.1"/>
</dbReference>
<feature type="signal peptide" evidence="1">
    <location>
        <begin position="1"/>
        <end position="30"/>
    </location>
</feature>
<keyword evidence="1" id="KW-0732">Signal</keyword>
<proteinExistence type="predicted"/>
<dbReference type="EMBL" id="RBRD01000162">
    <property type="protein sequence ID" value="RMQ36502.1"/>
    <property type="molecule type" value="Genomic_DNA"/>
</dbReference>
<dbReference type="Proteomes" id="UP000279553">
    <property type="component" value="Unassembled WGS sequence"/>
</dbReference>
<feature type="chain" id="PRO_5018193041" evidence="1">
    <location>
        <begin position="31"/>
        <end position="49"/>
    </location>
</feature>
<comment type="caution">
    <text evidence="2">The sequence shown here is derived from an EMBL/GenBank/DDBJ whole genome shotgun (WGS) entry which is preliminary data.</text>
</comment>
<dbReference type="AlphaFoldDB" id="A0A3M4L4V0"/>
<name>A0A3M4L4V0_PSEA0</name>
<gene>
    <name evidence="2" type="ORF">ALQ05_200166</name>
</gene>
<evidence type="ECO:0000313" key="3">
    <source>
        <dbReference type="Proteomes" id="UP000279553"/>
    </source>
</evidence>
<protein>
    <submittedName>
        <fullName evidence="2">Uncharacterized protein</fullName>
    </submittedName>
</protein>
<accession>A0A3M4L4V0</accession>
<reference evidence="2 3" key="1">
    <citation type="submission" date="2018-08" db="EMBL/GenBank/DDBJ databases">
        <title>Recombination of ecologically and evolutionarily significant loci maintains genetic cohesion in the Pseudomonas syringae species complex.</title>
        <authorList>
            <person name="Dillon M."/>
            <person name="Thakur S."/>
            <person name="Almeida R.N.D."/>
            <person name="Weir B.S."/>
            <person name="Guttman D.S."/>
        </authorList>
    </citation>
    <scope>NUCLEOTIDE SEQUENCE [LARGE SCALE GENOMIC DNA]</scope>
    <source>
        <strain evidence="2 3">ICMP 535</strain>
    </source>
</reference>
<evidence type="ECO:0000256" key="1">
    <source>
        <dbReference type="SAM" id="SignalP"/>
    </source>
</evidence>